<dbReference type="RefSeq" id="WP_006190706.1">
    <property type="nucleotide sequence ID" value="NC_015437.1"/>
</dbReference>
<protein>
    <submittedName>
        <fullName evidence="5">Gram-positive signal peptide protein, YSIRK family</fullName>
    </submittedName>
    <submittedName>
        <fullName evidence="4">OstA family protein</fullName>
    </submittedName>
</protein>
<reference evidence="4 7" key="2">
    <citation type="submission" date="2011-04" db="EMBL/GenBank/DDBJ databases">
        <title>The complete genome of Selenomonas sputigena DSM 20758.</title>
        <authorList>
            <consortium name="US DOE Joint Genome Institute (JGI-PGF)"/>
            <person name="Lucas S."/>
            <person name="Copeland A."/>
            <person name="Lapidus A."/>
            <person name="Bruce D."/>
            <person name="Goodwin L."/>
            <person name="Pitluck S."/>
            <person name="Peters L."/>
            <person name="Kyrpides N."/>
            <person name="Mavromatis K."/>
            <person name="Ivanova N."/>
            <person name="Ovchinnikova G."/>
            <person name="Teshima H."/>
            <person name="Detter J.C."/>
            <person name="Tapia R."/>
            <person name="Han C."/>
            <person name="Land M."/>
            <person name="Hauser L."/>
            <person name="Markowitz V."/>
            <person name="Cheng J.-F."/>
            <person name="Hugenholtz P."/>
            <person name="Woyke T."/>
            <person name="Wu D."/>
            <person name="Gronow S."/>
            <person name="Wellnitz S."/>
            <person name="Schneider S."/>
            <person name="Klenk H.-P."/>
            <person name="Eisen J.A."/>
        </authorList>
    </citation>
    <scope>NUCLEOTIDE SEQUENCE [LARGE SCALE GENOMIC DNA]</scope>
    <source>
        <strain evidence="4">ATCC 35185</strain>
        <strain evidence="7">ATCC 35185 / DSM 20758 / VPI D19B-28</strain>
    </source>
</reference>
<gene>
    <name evidence="4" type="ordered locus">Selsp_1895</name>
    <name evidence="5" type="ORF">SELSPUOL_00110</name>
</gene>
<dbReference type="AlphaFoldDB" id="C9LRP3"/>
<dbReference type="GO" id="GO:0015920">
    <property type="term" value="P:lipopolysaccharide transport"/>
    <property type="evidence" value="ECO:0007669"/>
    <property type="project" value="TreeGrafter"/>
</dbReference>
<evidence type="ECO:0000256" key="1">
    <source>
        <dbReference type="ARBA" id="ARBA00022729"/>
    </source>
</evidence>
<feature type="domain" description="Organic solvent tolerance-like N-terminal" evidence="3">
    <location>
        <begin position="62"/>
        <end position="249"/>
    </location>
</feature>
<keyword evidence="7" id="KW-1185">Reference proteome</keyword>
<evidence type="ECO:0000313" key="4">
    <source>
        <dbReference type="EMBL" id="AEC00848.1"/>
    </source>
</evidence>
<evidence type="ECO:0000256" key="2">
    <source>
        <dbReference type="SAM" id="SignalP"/>
    </source>
</evidence>
<dbReference type="Gene3D" id="2.60.450.10">
    <property type="entry name" value="Lipopolysaccharide (LPS) transport protein A like domain"/>
    <property type="match status" value="2"/>
</dbReference>
<dbReference type="GO" id="GO:0017089">
    <property type="term" value="F:glycolipid transfer activity"/>
    <property type="evidence" value="ECO:0007669"/>
    <property type="project" value="TreeGrafter"/>
</dbReference>
<dbReference type="EMBL" id="CP002637">
    <property type="protein sequence ID" value="AEC00848.1"/>
    <property type="molecule type" value="Genomic_DNA"/>
</dbReference>
<dbReference type="GO" id="GO:0009279">
    <property type="term" value="C:cell outer membrane"/>
    <property type="evidence" value="ECO:0007669"/>
    <property type="project" value="TreeGrafter"/>
</dbReference>
<dbReference type="PANTHER" id="PTHR36504:SF1">
    <property type="entry name" value="LIPOPOLYSACCHARIDE EXPORT SYSTEM PROTEIN LPTA"/>
    <property type="match status" value="1"/>
</dbReference>
<proteinExistence type="predicted"/>
<dbReference type="KEGG" id="ssg:Selsp_1895"/>
<dbReference type="STRING" id="546271.Selsp_1895"/>
<evidence type="ECO:0000313" key="6">
    <source>
        <dbReference type="Proteomes" id="UP000003505"/>
    </source>
</evidence>
<sequence>MRKRIRKAALAAAVLAAALNMGTLQAADEPSSLEGASVSYDMATGVITAEGGITLKRGTATVTGARASYNTKTQQGEITGGVVAVRDAMRLTAQTVTLESADAIHAMGGAEITKDDLRLTAASLSVFDKDRYVAEGDVRAVKADKTFTGARAEFTQSANYMLVPAGGTMRTADGTFTADRMEGWLTEEHYRGTGNVHVVSPPRSFEGGGDTVDYFAKAEDGKGKCVLDGNAWAYQGNNMLKSKHLTVYLANTGNLAVE</sequence>
<reference evidence="5 6" key="1">
    <citation type="submission" date="2009-09" db="EMBL/GenBank/DDBJ databases">
        <authorList>
            <person name="Weinstock G."/>
            <person name="Sodergren E."/>
            <person name="Clifton S."/>
            <person name="Fulton L."/>
            <person name="Fulton B."/>
            <person name="Courtney L."/>
            <person name="Fronick C."/>
            <person name="Harrison M."/>
            <person name="Strong C."/>
            <person name="Farmer C."/>
            <person name="Delahaunty K."/>
            <person name="Markovic C."/>
            <person name="Hall O."/>
            <person name="Minx P."/>
            <person name="Tomlinson C."/>
            <person name="Mitreva M."/>
            <person name="Nelson J."/>
            <person name="Hou S."/>
            <person name="Wollam A."/>
            <person name="Pepin K.H."/>
            <person name="Johnson M."/>
            <person name="Bhonagiri V."/>
            <person name="Nash W.E."/>
            <person name="Warren W."/>
            <person name="Chinwalla A."/>
            <person name="Mardis E.R."/>
            <person name="Wilson R.K."/>
        </authorList>
    </citation>
    <scope>NUCLEOTIDE SEQUENCE [LARGE SCALE GENOMIC DNA]</scope>
    <source>
        <strain evidence="5">ATCC 35185</strain>
        <strain evidence="6">ATCC 35185 / DSM 20758 / VPI D19B-28</strain>
    </source>
</reference>
<evidence type="ECO:0000313" key="5">
    <source>
        <dbReference type="EMBL" id="EEX78509.1"/>
    </source>
</evidence>
<feature type="chain" id="PRO_5007912201" evidence="2">
    <location>
        <begin position="27"/>
        <end position="258"/>
    </location>
</feature>
<dbReference type="Pfam" id="PF03968">
    <property type="entry name" value="LptD_N"/>
    <property type="match status" value="1"/>
</dbReference>
<dbReference type="PANTHER" id="PTHR36504">
    <property type="entry name" value="LIPOPOLYSACCHARIDE EXPORT SYSTEM PROTEIN LPTA"/>
    <property type="match status" value="1"/>
</dbReference>
<dbReference type="InterPro" id="IPR052037">
    <property type="entry name" value="LPS_export_LptA"/>
</dbReference>
<dbReference type="HOGENOM" id="CLU_085969_0_0_9"/>
<feature type="signal peptide" evidence="2">
    <location>
        <begin position="1"/>
        <end position="26"/>
    </location>
</feature>
<dbReference type="Proteomes" id="UP000003505">
    <property type="component" value="Unassembled WGS sequence"/>
</dbReference>
<organism evidence="5 6">
    <name type="scientific">Selenomonas sputigena (strain ATCC 35185 / DSM 20758 / CCUG 44933 / VPI D19B-28)</name>
    <dbReference type="NCBI Taxonomy" id="546271"/>
    <lineage>
        <taxon>Bacteria</taxon>
        <taxon>Bacillati</taxon>
        <taxon>Bacillota</taxon>
        <taxon>Negativicutes</taxon>
        <taxon>Selenomonadales</taxon>
        <taxon>Selenomonadaceae</taxon>
        <taxon>Selenomonas</taxon>
    </lineage>
</organism>
<dbReference type="eggNOG" id="COG1452">
    <property type="taxonomic scope" value="Bacteria"/>
</dbReference>
<dbReference type="OrthoDB" id="1678041at2"/>
<keyword evidence="1 2" id="KW-0732">Signal</keyword>
<dbReference type="Proteomes" id="UP000011124">
    <property type="component" value="Chromosome"/>
</dbReference>
<dbReference type="GO" id="GO:0030288">
    <property type="term" value="C:outer membrane-bounded periplasmic space"/>
    <property type="evidence" value="ECO:0007669"/>
    <property type="project" value="TreeGrafter"/>
</dbReference>
<accession>C9LRP3</accession>
<evidence type="ECO:0000313" key="7">
    <source>
        <dbReference type="Proteomes" id="UP000011124"/>
    </source>
</evidence>
<evidence type="ECO:0000259" key="3">
    <source>
        <dbReference type="Pfam" id="PF03968"/>
    </source>
</evidence>
<dbReference type="EMBL" id="ACKP02000002">
    <property type="protein sequence ID" value="EEX78509.1"/>
    <property type="molecule type" value="Genomic_DNA"/>
</dbReference>
<name>C9LRP3_SELS3</name>
<dbReference type="InterPro" id="IPR005653">
    <property type="entry name" value="OstA-like_N"/>
</dbReference>